<dbReference type="OrthoDB" id="3799527at2759"/>
<evidence type="ECO:0000313" key="1">
    <source>
        <dbReference type="EMBL" id="PSN71156.1"/>
    </source>
</evidence>
<organism evidence="1 2">
    <name type="scientific">Corynespora cassiicola Philippines</name>
    <dbReference type="NCBI Taxonomy" id="1448308"/>
    <lineage>
        <taxon>Eukaryota</taxon>
        <taxon>Fungi</taxon>
        <taxon>Dikarya</taxon>
        <taxon>Ascomycota</taxon>
        <taxon>Pezizomycotina</taxon>
        <taxon>Dothideomycetes</taxon>
        <taxon>Pleosporomycetidae</taxon>
        <taxon>Pleosporales</taxon>
        <taxon>Corynesporascaceae</taxon>
        <taxon>Corynespora</taxon>
    </lineage>
</organism>
<dbReference type="SUPFAM" id="SSF52047">
    <property type="entry name" value="RNI-like"/>
    <property type="match status" value="1"/>
</dbReference>
<proteinExistence type="predicted"/>
<gene>
    <name evidence="1" type="ORF">BS50DRAFT_570561</name>
</gene>
<dbReference type="Proteomes" id="UP000240883">
    <property type="component" value="Unassembled WGS sequence"/>
</dbReference>
<evidence type="ECO:0000313" key="2">
    <source>
        <dbReference type="Proteomes" id="UP000240883"/>
    </source>
</evidence>
<keyword evidence="2" id="KW-1185">Reference proteome</keyword>
<accession>A0A2T2P0W5</accession>
<reference evidence="1 2" key="1">
    <citation type="journal article" date="2018" name="Front. Microbiol.">
        <title>Genome-Wide Analysis of Corynespora cassiicola Leaf Fall Disease Putative Effectors.</title>
        <authorList>
            <person name="Lopez D."/>
            <person name="Ribeiro S."/>
            <person name="Label P."/>
            <person name="Fumanal B."/>
            <person name="Venisse J.S."/>
            <person name="Kohler A."/>
            <person name="de Oliveira R.R."/>
            <person name="Labutti K."/>
            <person name="Lipzen A."/>
            <person name="Lail K."/>
            <person name="Bauer D."/>
            <person name="Ohm R.A."/>
            <person name="Barry K.W."/>
            <person name="Spatafora J."/>
            <person name="Grigoriev I.V."/>
            <person name="Martin F.M."/>
            <person name="Pujade-Renaud V."/>
        </authorList>
    </citation>
    <scope>NUCLEOTIDE SEQUENCE [LARGE SCALE GENOMIC DNA]</scope>
    <source>
        <strain evidence="1 2">Philippines</strain>
    </source>
</reference>
<name>A0A2T2P0W5_CORCC</name>
<sequence>MAQLSDLPTEIIVEIVSYFDRVINPQEFRGRRVCAFREYQYLHEIFNSTEVIADWTTLRNLRLTCHLLNHVATPVLFGSLHITINGYWPTEGNDTFKILESCALGENDVVVNAKKLLIDLTDIDFFKTIAHAEDDGLGSFRDRILDGLADAICALPRLEVLRIDLESVANKWPGERFEFSLQRTTQLISILVDAFTSPSLSTHITTLYLSLFCTRDFEIISQSAPDLLLERIRHLYIQVVDGTGPWGNDEYDRIYSFADDYMDETPYSNLQQLYPNRLHQQGVFDLIKKCKRLRSLGITGTQHLDLDSLEWARGKNELEILYLKRMRISATKCLEILSPGHAQALSDFRMERVQFSEVELKDGVWETIFKNLEKTPSLQFFGAENLDYMFMGDSSVFRLGGPYLWTESLENILSIRTGDNMALRALWTELINRAGGIDNYPGKPEEFNSERKGVFQ</sequence>
<dbReference type="STRING" id="1448308.A0A2T2P0W5"/>
<dbReference type="EMBL" id="KZ678131">
    <property type="protein sequence ID" value="PSN71156.1"/>
    <property type="molecule type" value="Genomic_DNA"/>
</dbReference>
<protein>
    <submittedName>
        <fullName evidence="1">Uncharacterized protein</fullName>
    </submittedName>
</protein>
<dbReference type="AlphaFoldDB" id="A0A2T2P0W5"/>